<keyword evidence="8" id="KW-0418">Kinase</keyword>
<dbReference type="SUPFAM" id="SSF51110">
    <property type="entry name" value="alpha-D-mannose-specific plant lectins"/>
    <property type="match status" value="1"/>
</dbReference>
<evidence type="ECO:0000256" key="13">
    <source>
        <dbReference type="ARBA" id="ARBA00048679"/>
    </source>
</evidence>
<dbReference type="SMART" id="SM00108">
    <property type="entry name" value="B_lectin"/>
    <property type="match status" value="1"/>
</dbReference>
<dbReference type="Pfam" id="PF07714">
    <property type="entry name" value="PK_Tyr_Ser-Thr"/>
    <property type="match status" value="1"/>
</dbReference>
<dbReference type="Proteomes" id="UP000289738">
    <property type="component" value="Chromosome B08"/>
</dbReference>
<dbReference type="EMBL" id="SDMP01000018">
    <property type="protein sequence ID" value="RYQ96983.1"/>
    <property type="molecule type" value="Genomic_DNA"/>
</dbReference>
<evidence type="ECO:0000256" key="9">
    <source>
        <dbReference type="ARBA" id="ARBA00022840"/>
    </source>
</evidence>
<dbReference type="PANTHER" id="PTHR27002">
    <property type="entry name" value="RECEPTOR-LIKE SERINE/THREONINE-PROTEIN KINASE SD1-8"/>
    <property type="match status" value="1"/>
</dbReference>
<evidence type="ECO:0000256" key="4">
    <source>
        <dbReference type="ARBA" id="ARBA00022527"/>
    </source>
</evidence>
<keyword evidence="14" id="KW-0812">Transmembrane</keyword>
<evidence type="ECO:0000256" key="5">
    <source>
        <dbReference type="ARBA" id="ARBA00022679"/>
    </source>
</evidence>
<evidence type="ECO:0000259" key="16">
    <source>
        <dbReference type="PROSITE" id="PS50927"/>
    </source>
</evidence>
<evidence type="ECO:0000256" key="2">
    <source>
        <dbReference type="ARBA" id="ARBA00012513"/>
    </source>
</evidence>
<dbReference type="SUPFAM" id="SSF56112">
    <property type="entry name" value="Protein kinase-like (PK-like)"/>
    <property type="match status" value="1"/>
</dbReference>
<evidence type="ECO:0000256" key="1">
    <source>
        <dbReference type="ARBA" id="ARBA00004251"/>
    </source>
</evidence>
<feature type="domain" description="Bulb-type lectin" evidence="16">
    <location>
        <begin position="1"/>
        <end position="90"/>
    </location>
</feature>
<dbReference type="GO" id="GO:0005886">
    <property type="term" value="C:plasma membrane"/>
    <property type="evidence" value="ECO:0007669"/>
    <property type="project" value="UniProtKB-SubCell"/>
</dbReference>
<dbReference type="GO" id="GO:0004674">
    <property type="term" value="F:protein serine/threonine kinase activity"/>
    <property type="evidence" value="ECO:0007669"/>
    <property type="project" value="UniProtKB-KW"/>
</dbReference>
<organism evidence="17 18">
    <name type="scientific">Arachis hypogaea</name>
    <name type="common">Peanut</name>
    <dbReference type="NCBI Taxonomy" id="3818"/>
    <lineage>
        <taxon>Eukaryota</taxon>
        <taxon>Viridiplantae</taxon>
        <taxon>Streptophyta</taxon>
        <taxon>Embryophyta</taxon>
        <taxon>Tracheophyta</taxon>
        <taxon>Spermatophyta</taxon>
        <taxon>Magnoliopsida</taxon>
        <taxon>eudicotyledons</taxon>
        <taxon>Gunneridae</taxon>
        <taxon>Pentapetalae</taxon>
        <taxon>rosids</taxon>
        <taxon>fabids</taxon>
        <taxon>Fabales</taxon>
        <taxon>Fabaceae</taxon>
        <taxon>Papilionoideae</taxon>
        <taxon>50 kb inversion clade</taxon>
        <taxon>dalbergioids sensu lato</taxon>
        <taxon>Dalbergieae</taxon>
        <taxon>Pterocarpus clade</taxon>
        <taxon>Arachis</taxon>
    </lineage>
</organism>
<keyword evidence="11" id="KW-0325">Glycoprotein</keyword>
<name>A0A444Y504_ARAHY</name>
<dbReference type="FunFam" id="1.10.510.10:FF:000060">
    <property type="entry name" value="G-type lectin S-receptor-like serine/threonine-protein kinase"/>
    <property type="match status" value="1"/>
</dbReference>
<proteinExistence type="predicted"/>
<dbReference type="SMART" id="SM00220">
    <property type="entry name" value="S_TKc"/>
    <property type="match status" value="1"/>
</dbReference>
<reference evidence="17 18" key="1">
    <citation type="submission" date="2019-01" db="EMBL/GenBank/DDBJ databases">
        <title>Sequencing of cultivated peanut Arachis hypogaea provides insights into genome evolution and oil improvement.</title>
        <authorList>
            <person name="Chen X."/>
        </authorList>
    </citation>
    <scope>NUCLEOTIDE SEQUENCE [LARGE SCALE GENOMIC DNA]</scope>
    <source>
        <strain evidence="18">cv. Fuhuasheng</strain>
        <tissue evidence="17">Leaves</tissue>
    </source>
</reference>
<evidence type="ECO:0000259" key="15">
    <source>
        <dbReference type="PROSITE" id="PS50011"/>
    </source>
</evidence>
<dbReference type="Gene3D" id="2.90.10.10">
    <property type="entry name" value="Bulb-type lectin domain"/>
    <property type="match status" value="1"/>
</dbReference>
<keyword evidence="6" id="KW-0732">Signal</keyword>
<dbReference type="InterPro" id="IPR000719">
    <property type="entry name" value="Prot_kinase_dom"/>
</dbReference>
<dbReference type="InterPro" id="IPR011009">
    <property type="entry name" value="Kinase-like_dom_sf"/>
</dbReference>
<comment type="catalytic activity">
    <reaction evidence="13">
        <text>L-seryl-[protein] + ATP = O-phospho-L-seryl-[protein] + ADP + H(+)</text>
        <dbReference type="Rhea" id="RHEA:17989"/>
        <dbReference type="Rhea" id="RHEA-COMP:9863"/>
        <dbReference type="Rhea" id="RHEA-COMP:11604"/>
        <dbReference type="ChEBI" id="CHEBI:15378"/>
        <dbReference type="ChEBI" id="CHEBI:29999"/>
        <dbReference type="ChEBI" id="CHEBI:30616"/>
        <dbReference type="ChEBI" id="CHEBI:83421"/>
        <dbReference type="ChEBI" id="CHEBI:456216"/>
        <dbReference type="EC" id="2.7.11.1"/>
    </reaction>
</comment>
<dbReference type="STRING" id="3818.A0A444Y504"/>
<evidence type="ECO:0000256" key="3">
    <source>
        <dbReference type="ARBA" id="ARBA00022475"/>
    </source>
</evidence>
<keyword evidence="9" id="KW-0067">ATP-binding</keyword>
<keyword evidence="3" id="KW-1003">Cell membrane</keyword>
<evidence type="ECO:0000256" key="10">
    <source>
        <dbReference type="ARBA" id="ARBA00023157"/>
    </source>
</evidence>
<dbReference type="AlphaFoldDB" id="A0A444Y504"/>
<evidence type="ECO:0000256" key="6">
    <source>
        <dbReference type="ARBA" id="ARBA00022729"/>
    </source>
</evidence>
<dbReference type="Gene3D" id="1.10.510.10">
    <property type="entry name" value="Transferase(Phosphotransferase) domain 1"/>
    <property type="match status" value="1"/>
</dbReference>
<evidence type="ECO:0000256" key="14">
    <source>
        <dbReference type="SAM" id="Phobius"/>
    </source>
</evidence>
<comment type="catalytic activity">
    <reaction evidence="12">
        <text>L-threonyl-[protein] + ATP = O-phospho-L-threonyl-[protein] + ADP + H(+)</text>
        <dbReference type="Rhea" id="RHEA:46608"/>
        <dbReference type="Rhea" id="RHEA-COMP:11060"/>
        <dbReference type="Rhea" id="RHEA-COMP:11605"/>
        <dbReference type="ChEBI" id="CHEBI:15378"/>
        <dbReference type="ChEBI" id="CHEBI:30013"/>
        <dbReference type="ChEBI" id="CHEBI:30616"/>
        <dbReference type="ChEBI" id="CHEBI:61977"/>
        <dbReference type="ChEBI" id="CHEBI:456216"/>
        <dbReference type="EC" id="2.7.11.1"/>
    </reaction>
</comment>
<dbReference type="PROSITE" id="PS00108">
    <property type="entry name" value="PROTEIN_KINASE_ST"/>
    <property type="match status" value="1"/>
</dbReference>
<dbReference type="Gene3D" id="3.30.200.20">
    <property type="entry name" value="Phosphorylase Kinase, domain 1"/>
    <property type="match status" value="2"/>
</dbReference>
<comment type="caution">
    <text evidence="17">The sequence shown here is derived from an EMBL/GenBank/DDBJ whole genome shotgun (WGS) entry which is preliminary data.</text>
</comment>
<dbReference type="Pfam" id="PF01453">
    <property type="entry name" value="B_lectin"/>
    <property type="match status" value="1"/>
</dbReference>
<keyword evidence="5" id="KW-0808">Transferase</keyword>
<dbReference type="InterPro" id="IPR036426">
    <property type="entry name" value="Bulb-type_lectin_dom_sf"/>
</dbReference>
<keyword evidence="4" id="KW-0723">Serine/threonine-protein kinase</keyword>
<accession>A0A444Y504</accession>
<protein>
    <recommendedName>
        <fullName evidence="2">non-specific serine/threonine protein kinase</fullName>
        <ecNumber evidence="2">2.7.11.1</ecNumber>
    </recommendedName>
</protein>
<keyword evidence="7" id="KW-0547">Nucleotide-binding</keyword>
<keyword evidence="18" id="KW-1185">Reference proteome</keyword>
<evidence type="ECO:0000313" key="18">
    <source>
        <dbReference type="Proteomes" id="UP000289738"/>
    </source>
</evidence>
<dbReference type="PROSITE" id="PS50011">
    <property type="entry name" value="PROTEIN_KINASE_DOM"/>
    <property type="match status" value="1"/>
</dbReference>
<evidence type="ECO:0000256" key="8">
    <source>
        <dbReference type="ARBA" id="ARBA00022777"/>
    </source>
</evidence>
<dbReference type="InterPro" id="IPR001245">
    <property type="entry name" value="Ser-Thr/Tyr_kinase_cat_dom"/>
</dbReference>
<comment type="subcellular location">
    <subcellularLocation>
        <location evidence="1">Cell membrane</location>
        <topology evidence="1">Single-pass type I membrane protein</topology>
    </subcellularLocation>
</comment>
<dbReference type="InterPro" id="IPR008271">
    <property type="entry name" value="Ser/Thr_kinase_AS"/>
</dbReference>
<sequence>MKRYLGIWYNEVVPMTVVWVAKRNNPLNDSSGLLKITDKGLLVLLNNNNSIFWSSNSSSNLTQQPVALLWDSGNLIVNTNNKESEYILWHCFDYPFDTLLPGMMLGTDLTTGLNRNLTSRSSPDDPSNIRVLSDPQQDLYVRMSKKHSDEDNKLKRRSNIRKLWIMVSCSVLFVGILILSGSFIVCRRRMYLLHGNLRSNSEEHEEEELELPLFDRATFNFATNRFSTDNILGTGGFGSVYKHRNLAKLLGCCIQVKERMLVYEFMPDKSLDHFIFDGDKGILLDWPKRFLIINGIALGLLYLHQDSRHRVIHRDLKAGNILLDIEINPKISYFGLARSILGNKNEATTNHVVGTYGYMAPEYIIDGLFSTKSDIYSFGVLVLEIVSGKSNRAFNHRYHHFSLLGHASTFFIEHKSLDIVDASIRDSINLPEVMRSIHVGLLCVQQSLEDRPNMSYVLKVLSSEWELPQPKKLGFFTQRDLVGGSSSSSSSNNKVLSINKLSVSEVDPR</sequence>
<evidence type="ECO:0000313" key="17">
    <source>
        <dbReference type="EMBL" id="RYQ96983.1"/>
    </source>
</evidence>
<dbReference type="EC" id="2.7.11.1" evidence="2"/>
<keyword evidence="14" id="KW-0472">Membrane</keyword>
<dbReference type="GO" id="GO:0005524">
    <property type="term" value="F:ATP binding"/>
    <property type="evidence" value="ECO:0007669"/>
    <property type="project" value="UniProtKB-KW"/>
</dbReference>
<dbReference type="PANTHER" id="PTHR27002:SF1092">
    <property type="entry name" value="RECEPTOR-LIKE SERINE_THREONINE-PROTEIN KINASE"/>
    <property type="match status" value="1"/>
</dbReference>
<evidence type="ECO:0000256" key="11">
    <source>
        <dbReference type="ARBA" id="ARBA00023180"/>
    </source>
</evidence>
<dbReference type="PROSITE" id="PS50927">
    <property type="entry name" value="BULB_LECTIN"/>
    <property type="match status" value="1"/>
</dbReference>
<gene>
    <name evidence="17" type="ORF">Ahy_B08g092945</name>
</gene>
<keyword evidence="10" id="KW-1015">Disulfide bond</keyword>
<feature type="domain" description="Protein kinase" evidence="15">
    <location>
        <begin position="172"/>
        <end position="466"/>
    </location>
</feature>
<dbReference type="InterPro" id="IPR001480">
    <property type="entry name" value="Bulb-type_lectin_dom"/>
</dbReference>
<evidence type="ECO:0000256" key="12">
    <source>
        <dbReference type="ARBA" id="ARBA00047899"/>
    </source>
</evidence>
<evidence type="ECO:0000256" key="7">
    <source>
        <dbReference type="ARBA" id="ARBA00022741"/>
    </source>
</evidence>
<feature type="transmembrane region" description="Helical" evidence="14">
    <location>
        <begin position="163"/>
        <end position="185"/>
    </location>
</feature>
<keyword evidence="14" id="KW-1133">Transmembrane helix</keyword>